<name>A0A2P6VKM9_9CHLO</name>
<accession>A0A2P6VKM9</accession>
<comment type="caution">
    <text evidence="1">The sequence shown here is derived from an EMBL/GenBank/DDBJ whole genome shotgun (WGS) entry which is preliminary data.</text>
</comment>
<proteinExistence type="predicted"/>
<organism evidence="1 2">
    <name type="scientific">Micractinium conductrix</name>
    <dbReference type="NCBI Taxonomy" id="554055"/>
    <lineage>
        <taxon>Eukaryota</taxon>
        <taxon>Viridiplantae</taxon>
        <taxon>Chlorophyta</taxon>
        <taxon>core chlorophytes</taxon>
        <taxon>Trebouxiophyceae</taxon>
        <taxon>Chlorellales</taxon>
        <taxon>Chlorellaceae</taxon>
        <taxon>Chlorella clade</taxon>
        <taxon>Micractinium</taxon>
    </lineage>
</organism>
<dbReference type="Proteomes" id="UP000239649">
    <property type="component" value="Unassembled WGS sequence"/>
</dbReference>
<reference evidence="1 2" key="1">
    <citation type="journal article" date="2018" name="Plant J.">
        <title>Genome sequences of Chlorella sorokiniana UTEX 1602 and Micractinium conductrix SAG 241.80: implications to maltose excretion by a green alga.</title>
        <authorList>
            <person name="Arriola M.B."/>
            <person name="Velmurugan N."/>
            <person name="Zhang Y."/>
            <person name="Plunkett M.H."/>
            <person name="Hondzo H."/>
            <person name="Barney B.M."/>
        </authorList>
    </citation>
    <scope>NUCLEOTIDE SEQUENCE [LARGE SCALE GENOMIC DNA]</scope>
    <source>
        <strain evidence="1 2">SAG 241.80</strain>
    </source>
</reference>
<evidence type="ECO:0000313" key="1">
    <source>
        <dbReference type="EMBL" id="PSC74656.1"/>
    </source>
</evidence>
<sequence length="232" mass="25573">MFATVWWPCALRSCARPVTSARCARTAASLGRRRAALVVAAAVEVCLGEQRFESKSAAVNYVRDTLRKLVNTVVRPGDANFEVLLALFERHPHDQKKVEQPPVAAFRVVPNATLPQYCQLEFTDGRGVWEAISYKKCIDQKHDPPNIKHEEALRSVVEAQVLAFGAQQPQQCARCGTKQGPLQTRQYADALAGFHAEHATMQLLCPACHKKKSTRQTGAQAAIARSAKKAVK</sequence>
<dbReference type="Gene3D" id="3.10.450.40">
    <property type="match status" value="1"/>
</dbReference>
<protein>
    <submittedName>
        <fullName evidence="1">Lupus la</fullName>
    </submittedName>
</protein>
<dbReference type="EMBL" id="LHPF02000004">
    <property type="protein sequence ID" value="PSC74656.1"/>
    <property type="molecule type" value="Genomic_DNA"/>
</dbReference>
<gene>
    <name evidence="1" type="ORF">C2E20_2162</name>
</gene>
<keyword evidence="2" id="KW-1185">Reference proteome</keyword>
<evidence type="ECO:0000313" key="2">
    <source>
        <dbReference type="Proteomes" id="UP000239649"/>
    </source>
</evidence>
<dbReference type="AlphaFoldDB" id="A0A2P6VKM9"/>